<dbReference type="Proteomes" id="UP000537718">
    <property type="component" value="Unassembled WGS sequence"/>
</dbReference>
<gene>
    <name evidence="1" type="ORF">HDE69_004420</name>
</gene>
<sequence>MVRTEFGGFRFNKKIRPATFKVLFHDIEASRKLTQVYEEAICQHNFQVYGYSMAQQALIVPPV</sequence>
<dbReference type="AlphaFoldDB" id="A0A7W8YX25"/>
<name>A0A7W8YX25_9SPHI</name>
<comment type="caution">
    <text evidence="1">The sequence shown here is derived from an EMBL/GenBank/DDBJ whole genome shotgun (WGS) entry which is preliminary data.</text>
</comment>
<dbReference type="EMBL" id="JACHCF010000012">
    <property type="protein sequence ID" value="MBB5623336.1"/>
    <property type="molecule type" value="Genomic_DNA"/>
</dbReference>
<proteinExistence type="predicted"/>
<reference evidence="1 2" key="1">
    <citation type="submission" date="2020-08" db="EMBL/GenBank/DDBJ databases">
        <title>Genomic Encyclopedia of Type Strains, Phase IV (KMG-V): Genome sequencing to study the core and pangenomes of soil and plant-associated prokaryotes.</title>
        <authorList>
            <person name="Whitman W."/>
        </authorList>
    </citation>
    <scope>NUCLEOTIDE SEQUENCE [LARGE SCALE GENOMIC DNA]</scope>
    <source>
        <strain evidence="1 2">MP7CTX6</strain>
    </source>
</reference>
<protein>
    <submittedName>
        <fullName evidence="1">Uncharacterized protein</fullName>
    </submittedName>
</protein>
<organism evidence="1 2">
    <name type="scientific">Pedobacter cryoconitis</name>
    <dbReference type="NCBI Taxonomy" id="188932"/>
    <lineage>
        <taxon>Bacteria</taxon>
        <taxon>Pseudomonadati</taxon>
        <taxon>Bacteroidota</taxon>
        <taxon>Sphingobacteriia</taxon>
        <taxon>Sphingobacteriales</taxon>
        <taxon>Sphingobacteriaceae</taxon>
        <taxon>Pedobacter</taxon>
    </lineage>
</organism>
<evidence type="ECO:0000313" key="1">
    <source>
        <dbReference type="EMBL" id="MBB5623336.1"/>
    </source>
</evidence>
<accession>A0A7W8YX25</accession>
<evidence type="ECO:0000313" key="2">
    <source>
        <dbReference type="Proteomes" id="UP000537718"/>
    </source>
</evidence>